<dbReference type="KEGG" id="vg:29063298"/>
<evidence type="ECO:0000256" key="3">
    <source>
        <dbReference type="SAM" id="MobiDB-lite"/>
    </source>
</evidence>
<name>A0A1B3B020_9CAUD</name>
<dbReference type="Proteomes" id="UP000203019">
    <property type="component" value="Segment"/>
</dbReference>
<feature type="region of interest" description="Disordered" evidence="3">
    <location>
        <begin position="1103"/>
        <end position="1143"/>
    </location>
</feature>
<proteinExistence type="predicted"/>
<accession>A0A1B3B020</accession>
<feature type="region of interest" description="Disordered" evidence="3">
    <location>
        <begin position="1049"/>
        <end position="1079"/>
    </location>
</feature>
<dbReference type="InterPro" id="IPR023346">
    <property type="entry name" value="Lysozyme-like_dom_sf"/>
</dbReference>
<dbReference type="PANTHER" id="PTHR37813:SF1">
    <property type="entry name" value="FELS-2 PROPHAGE PROTEIN"/>
    <property type="match status" value="1"/>
</dbReference>
<keyword evidence="4" id="KW-0812">Transmembrane</keyword>
<keyword evidence="1" id="KW-1245">Viral tail assembly</keyword>
<keyword evidence="4" id="KW-0472">Membrane</keyword>
<feature type="compositionally biased region" description="Polar residues" evidence="3">
    <location>
        <begin position="1188"/>
        <end position="1197"/>
    </location>
</feature>
<keyword evidence="2" id="KW-1188">Viral release from host cell</keyword>
<dbReference type="SUPFAM" id="SSF53955">
    <property type="entry name" value="Lysozyme-like"/>
    <property type="match status" value="1"/>
</dbReference>
<feature type="transmembrane region" description="Helical" evidence="4">
    <location>
        <begin position="662"/>
        <end position="685"/>
    </location>
</feature>
<dbReference type="GeneID" id="29063298"/>
<keyword evidence="4" id="KW-1133">Transmembrane helix</keyword>
<feature type="region of interest" description="Disordered" evidence="3">
    <location>
        <begin position="223"/>
        <end position="245"/>
    </location>
</feature>
<dbReference type="InterPro" id="IPR010090">
    <property type="entry name" value="Phage_tape_meas"/>
</dbReference>
<feature type="transmembrane region" description="Helical" evidence="4">
    <location>
        <begin position="592"/>
        <end position="613"/>
    </location>
</feature>
<protein>
    <submittedName>
        <fullName evidence="6">Tape measure protein</fullName>
    </submittedName>
</protein>
<evidence type="ECO:0000256" key="4">
    <source>
        <dbReference type="SAM" id="Phobius"/>
    </source>
</evidence>
<evidence type="ECO:0000256" key="1">
    <source>
        <dbReference type="ARBA" id="ARBA00022465"/>
    </source>
</evidence>
<dbReference type="PANTHER" id="PTHR37813">
    <property type="entry name" value="FELS-2 PROPHAGE PROTEIN"/>
    <property type="match status" value="1"/>
</dbReference>
<dbReference type="EMBL" id="KX557278">
    <property type="protein sequence ID" value="AOE44367.1"/>
    <property type="molecule type" value="Genomic_DNA"/>
</dbReference>
<feature type="region of interest" description="Disordered" evidence="3">
    <location>
        <begin position="1379"/>
        <end position="1404"/>
    </location>
</feature>
<feature type="domain" description="Phage tail tape measure protein" evidence="5">
    <location>
        <begin position="312"/>
        <end position="513"/>
    </location>
</feature>
<gene>
    <name evidence="6" type="primary">14</name>
    <name evidence="6" type="ORF">SEA_GHOBES_14</name>
</gene>
<evidence type="ECO:0000313" key="7">
    <source>
        <dbReference type="Proteomes" id="UP000203019"/>
    </source>
</evidence>
<sequence>MAVRGIWVPVYPSLRNFGATIVREASGAAQAGSNALQRGFRQGGQRAGQAAGEAAAQGLRQQQAAVERASRQLAGARQAEADAAGQVRVAEAALADVRGNANATAAQLARAEEQAAKARRDHEARLNGVSQAERDLEALRDGATAASRNVVRAEQQLEQARNAVATANGQVRVAEVELETLRNSGNATSAQLTRAEERLERARRSAAGAADQVTTANLRLRNAQNAAEQETEQGTQATEEAGEAASGLGGKLGELAKKYGALAGAAAGVTGLGAAFANSFNVEAVNDKLAAQLGATPELAADLGTVAGNVYANAFGEDLASVNEGIRAVWQNGLVEEDATNAQLESITQKALGLASVFDQDVAGASAAAGTLIKNGLVADSNEAFDLLTRGFQQGVDKGEDFLDTLTEYPTLFKALGLSGQEATGLLSQGLAAGARNSDVVADALKEFQIRATDGSKASAAAFEALGFNAAQMTAQIAGGGEGAKNGLDAVLDRLRAVEDPVLRSQAAVGLFGTKAEDLAASLLALDPTTAAKGLGDVAGAADRMNQTMGDNAATRIESFKRTVENLSTALAGGVLGGLKDAAEFVGRNKEVFLGLASAITVFVLPALVSYAAAQAQAAAASVASGIASLAGSWRTLGAALRLSTVFTWAQAAAQWALNSALLANPLTWLVVALVAVGVALWAFFTKTETGRAIVTAVWNAIKTAMGAVVNWWTATAWPALKRGFDAFLNAGKVLWSGLQVVFNGLKAGFNFVAGVVTWWWQNVTVPAFNAVKRAAELFWQGLQTVFNFVKQGFQLLGDGATAAKDTVVRGFNAVVDFVTGLPGRISNAAKGLFDGFKEAFRGAINWIIRAWNSLEFKIPGFELGPVKFGGFTLGLPDLPELKGGGRVQAGRTKDGQFWGPGTGTSDSLVGVNDRGFPVVRVANGEGVVREDVMRNGGARLVAGLNSGALDPRSLPGLAEGGVVGNRRSAEEVNEFPRKEGLEGSPYNWGGVHWGDCSGTQSAVARFAVGLDPWGGRFATGNQEEALTGFGFKLGQGPEGSLRIGWKNGGPAGGHTSGTLPDGTNYEMGGNRGNGQVGGQAAPWNDSYFNRFAFLELEKPKSYSETNPYDSGTPAPDQVPAGVDLGGSSGSSSSTGGNGGSLPTLGQLAGQAVTEQLDDLADFFGFKDTWLYDPSKLGISTGGEEAKNSGTSVSTATPPKVGSDKTEKPKETLPPGATQQEALPPPTTEPPKTDKELVQLQFKPYGWDTGVQWSAVDWLVNKESSWNKDAENPSSGAYGYFQFLGSTRQQYLPQPSPVPADVQGRAGAKYLKDRYKLPTEAKAFHEKNNWYDQGGLASGLGLLLKGVRTPERVLSPSQTADFERLVDANFRTPLVDAAFATPDLPGDDDTSNRRGSGRGGDAPLVGTLTVQAVDVEDQVRQVNRTLRTLAKSDTLLGGWG</sequence>
<dbReference type="Pfam" id="PF10145">
    <property type="entry name" value="PhageMin_Tail"/>
    <property type="match status" value="1"/>
</dbReference>
<feature type="compositionally biased region" description="Basic and acidic residues" evidence="3">
    <location>
        <begin position="1202"/>
        <end position="1211"/>
    </location>
</feature>
<organism evidence="6 7">
    <name type="scientific">Gordonia phage Ghobes</name>
    <dbReference type="NCBI Taxonomy" id="1887647"/>
    <lineage>
        <taxon>Viruses</taxon>
        <taxon>Duplodnaviria</taxon>
        <taxon>Heunggongvirae</taxon>
        <taxon>Uroviricota</taxon>
        <taxon>Caudoviricetes</taxon>
        <taxon>Ghobesvirus</taxon>
        <taxon>Ghobesvirus ghobes</taxon>
    </lineage>
</organism>
<reference evidence="7" key="1">
    <citation type="submission" date="2016-07" db="EMBL/GenBank/DDBJ databases">
        <authorList>
            <person name="Florea S."/>
            <person name="Webb J.S."/>
            <person name="Jaromczyk J."/>
            <person name="Schardl C.L."/>
        </authorList>
    </citation>
    <scope>NUCLEOTIDE SEQUENCE [LARGE SCALE GENOMIC DNA]</scope>
</reference>
<dbReference type="RefSeq" id="YP_009281117.1">
    <property type="nucleotide sequence ID" value="NC_031028.1"/>
</dbReference>
<evidence type="ECO:0000256" key="2">
    <source>
        <dbReference type="ARBA" id="ARBA00022612"/>
    </source>
</evidence>
<evidence type="ECO:0000313" key="6">
    <source>
        <dbReference type="EMBL" id="AOE44367.1"/>
    </source>
</evidence>
<dbReference type="GO" id="GO:0098003">
    <property type="term" value="P:viral tail assembly"/>
    <property type="evidence" value="ECO:0007669"/>
    <property type="project" value="UniProtKB-KW"/>
</dbReference>
<keyword evidence="7" id="KW-1185">Reference proteome</keyword>
<feature type="region of interest" description="Disordered" evidence="3">
    <location>
        <begin position="1182"/>
        <end position="1233"/>
    </location>
</feature>
<feature type="transmembrane region" description="Helical" evidence="4">
    <location>
        <begin position="619"/>
        <end position="641"/>
    </location>
</feature>
<dbReference type="Gene3D" id="1.10.530.10">
    <property type="match status" value="1"/>
</dbReference>
<evidence type="ECO:0000259" key="5">
    <source>
        <dbReference type="Pfam" id="PF10145"/>
    </source>
</evidence>